<feature type="domain" description="BON" evidence="4">
    <location>
        <begin position="674"/>
        <end position="745"/>
    </location>
</feature>
<dbReference type="PROSITE" id="PS50006">
    <property type="entry name" value="FHA_DOMAIN"/>
    <property type="match status" value="1"/>
</dbReference>
<dbReference type="Pfam" id="PF22598">
    <property type="entry name" value="CdsD_PD2"/>
    <property type="match status" value="1"/>
</dbReference>
<evidence type="ECO:0000256" key="1">
    <source>
        <dbReference type="SAM" id="MobiDB-lite"/>
    </source>
</evidence>
<keyword evidence="2" id="KW-0812">Transmembrane</keyword>
<keyword evidence="6" id="KW-1185">Reference proteome</keyword>
<feature type="domain" description="FHA" evidence="3">
    <location>
        <begin position="394"/>
        <end position="445"/>
    </location>
</feature>
<dbReference type="Pfam" id="PF23862">
    <property type="entry name" value="CdsD_C"/>
    <property type="match status" value="1"/>
</dbReference>
<dbReference type="PANTHER" id="PTHR23308">
    <property type="entry name" value="NUCLEAR INHIBITOR OF PROTEIN PHOSPHATASE-1"/>
    <property type="match status" value="1"/>
</dbReference>
<name>A0AA34WHV8_CHLPE</name>
<evidence type="ECO:0008006" key="7">
    <source>
        <dbReference type="Google" id="ProtNLM"/>
    </source>
</evidence>
<feature type="compositionally biased region" description="Low complexity" evidence="1">
    <location>
        <begin position="231"/>
        <end position="258"/>
    </location>
</feature>
<dbReference type="NCBIfam" id="TIGR02500">
    <property type="entry name" value="type_III_yscD"/>
    <property type="match status" value="1"/>
</dbReference>
<dbReference type="Proteomes" id="UP000008305">
    <property type="component" value="Chromosome"/>
</dbReference>
<dbReference type="InterPro" id="IPR007055">
    <property type="entry name" value="BON_dom"/>
</dbReference>
<keyword evidence="2" id="KW-0472">Membrane</keyword>
<evidence type="ECO:0000259" key="4">
    <source>
        <dbReference type="PROSITE" id="PS50914"/>
    </source>
</evidence>
<accession>A0AA34WHV8</accession>
<dbReference type="InterPro" id="IPR000253">
    <property type="entry name" value="FHA_dom"/>
</dbReference>
<gene>
    <name evidence="5" type="ordered locus">G5S_0331</name>
</gene>
<dbReference type="Pfam" id="PF23863">
    <property type="entry name" value="CdsD_PD1"/>
    <property type="match status" value="1"/>
</dbReference>
<dbReference type="EMBL" id="CP002608">
    <property type="protein sequence ID" value="AEB41337.1"/>
    <property type="molecule type" value="Genomic_DNA"/>
</dbReference>
<dbReference type="SMART" id="SM00240">
    <property type="entry name" value="FHA"/>
    <property type="match status" value="2"/>
</dbReference>
<dbReference type="InterPro" id="IPR008984">
    <property type="entry name" value="SMAD_FHA_dom_sf"/>
</dbReference>
<dbReference type="InterPro" id="IPR054376">
    <property type="entry name" value="CdsD_PD2"/>
</dbReference>
<feature type="compositionally biased region" description="Polar residues" evidence="1">
    <location>
        <begin position="118"/>
        <end position="153"/>
    </location>
</feature>
<protein>
    <recommendedName>
        <fullName evidence="7">Type III secretion apparatus protein, YscD/HrpQ family</fullName>
    </recommendedName>
</protein>
<dbReference type="Pfam" id="PF16697">
    <property type="entry name" value="Yop-YscD_cpl"/>
    <property type="match status" value="2"/>
</dbReference>
<evidence type="ECO:0000256" key="2">
    <source>
        <dbReference type="SAM" id="Phobius"/>
    </source>
</evidence>
<dbReference type="CDD" id="cd00060">
    <property type="entry name" value="FHA"/>
    <property type="match status" value="1"/>
</dbReference>
<reference evidence="5 6" key="1">
    <citation type="journal article" date="2011" name="J. Bacteriol.">
        <title>Genome sequence of the obligate intracellular animal pathogen Chlamydia pecorum E58.</title>
        <authorList>
            <person name="Mojica S."/>
            <person name="Huot Creasy H."/>
            <person name="Daugherty S."/>
            <person name="Read T.D."/>
            <person name="Kim T."/>
            <person name="Kaltenboeck B."/>
            <person name="Bavoil P."/>
            <person name="Myers G.S."/>
        </authorList>
    </citation>
    <scope>NUCLEOTIDE SEQUENCE [LARGE SCALE GENOMIC DNA]</scope>
    <source>
        <strain evidence="5 6">E58</strain>
    </source>
</reference>
<dbReference type="InterPro" id="IPR012843">
    <property type="entry name" value="YscD"/>
</dbReference>
<keyword evidence="2" id="KW-1133">Transmembrane helix</keyword>
<dbReference type="InterPro" id="IPR032030">
    <property type="entry name" value="YscD_cytoplasmic_dom"/>
</dbReference>
<evidence type="ECO:0000313" key="5">
    <source>
        <dbReference type="EMBL" id="AEB41337.1"/>
    </source>
</evidence>
<feature type="compositionally biased region" description="Basic and acidic residues" evidence="1">
    <location>
        <begin position="306"/>
        <end position="320"/>
    </location>
</feature>
<organism evidence="5 6">
    <name type="scientific">Chlamydia pecorum (strain ATCC VR-628 / DSM 29919 / E58)</name>
    <name type="common">Chlamydophila pecorum</name>
    <dbReference type="NCBI Taxonomy" id="331635"/>
    <lineage>
        <taxon>Bacteria</taxon>
        <taxon>Pseudomonadati</taxon>
        <taxon>Chlamydiota</taxon>
        <taxon>Chlamydiia</taxon>
        <taxon>Chlamydiales</taxon>
        <taxon>Chlamydiaceae</taxon>
        <taxon>Chlamydia/Chlamydophila group</taxon>
        <taxon>Chlamydia</taxon>
    </lineage>
</organism>
<feature type="compositionally biased region" description="Acidic residues" evidence="1">
    <location>
        <begin position="294"/>
        <end position="305"/>
    </location>
</feature>
<dbReference type="InterPro" id="IPR050923">
    <property type="entry name" value="Cell_Proc_Reg/RNA_Proc"/>
</dbReference>
<feature type="transmembrane region" description="Helical" evidence="2">
    <location>
        <begin position="519"/>
        <end position="540"/>
    </location>
</feature>
<dbReference type="Pfam" id="PF04972">
    <property type="entry name" value="BON"/>
    <property type="match status" value="1"/>
</dbReference>
<dbReference type="InterPro" id="IPR056285">
    <property type="entry name" value="CdsD_PD1"/>
</dbReference>
<dbReference type="SUPFAM" id="SSF49879">
    <property type="entry name" value="SMAD/FHA domain"/>
    <property type="match status" value="2"/>
</dbReference>
<evidence type="ECO:0000259" key="3">
    <source>
        <dbReference type="PROSITE" id="PS50006"/>
    </source>
</evidence>
<feature type="compositionally biased region" description="Basic and acidic residues" evidence="1">
    <location>
        <begin position="178"/>
        <end position="210"/>
    </location>
</feature>
<dbReference type="PROSITE" id="PS50914">
    <property type="entry name" value="BON"/>
    <property type="match status" value="1"/>
</dbReference>
<feature type="compositionally biased region" description="Low complexity" evidence="1">
    <location>
        <begin position="269"/>
        <end position="285"/>
    </location>
</feature>
<evidence type="ECO:0000313" key="6">
    <source>
        <dbReference type="Proteomes" id="UP000008305"/>
    </source>
</evidence>
<dbReference type="InterPro" id="IPR056283">
    <property type="entry name" value="CdsD_C"/>
</dbReference>
<proteinExistence type="predicted"/>
<dbReference type="Gene3D" id="2.60.200.20">
    <property type="match status" value="2"/>
</dbReference>
<dbReference type="AlphaFoldDB" id="A0AA34WHV8"/>
<sequence length="817" mass="88735">MAARLVINEGPLSGVVFVLDQGESWLIGKDEASNDIPIEDPALAPSQAKIQKTADGYTITNVDASVPILVNGKQISGTVALKSSDIISLGSNQYTFFPEIFDADDVVYDFSLPAEDFSNASGNSADSNRQQAQRAAEPSSQQASVASEKSSAPTAKDQELAEAFLSSAKAEGSGAHSKSPEDLKASETFVKEAKAPQKEKEQPQESKSIMEENEASPEEQVPPQASPPPSSQAESPKPEASASQAAPVPDAPQNPAEAEQARPEEAPSEEPQPAAASSSQPAAESSQEEKGDENADPDIVEDADPEENKELEEGAPKEESQGEEEHEDNKDHVLAPFNIQDLFRFDQGIFLAEVEEGTHKSVSVDLSPPPRFLLKVLAGANIGAEFSLEEGRSYIIGSDPASADIVFNDISVSHQHAKISVGSDDVIMIEDLGSKNGVIVESKKIEHSSTLTANQVVALGTTLFLLVDHQAPSNTIVATFAPEDYGLFGRPQDAEAIAKQALEEEEEKQKRATLPTGSFILTLFIGGLAILFGVGTASLFHTKEIVPLEHVNYNEDLERIVKQFPTVRYTFNETNGQLFLIGHVKNSIDKSELLYKVDTLAFVKSIDDNVIDDEAVWQEMNIFLSKRPEFKGVSMSSPEPGKFVITGYVKTTDQASCLVDYLNIHFNYLSLLENKVVVESQMLKVISGQLLQNGFANIHVSFVNGEVILTGYVNNDSAEKFRTVVQELSNIPGVRLVKNFAVMLPAEEGIVNLNLRYPNRYRVTGYSKYGDISINVVVNGRILTRGDLIDGMTVTSIQPNAIFLEKEGLKYKIDYNK</sequence>
<dbReference type="KEGG" id="cpm:G5S_0331"/>
<dbReference type="RefSeq" id="WP_013712415.1">
    <property type="nucleotide sequence ID" value="NC_015408.1"/>
</dbReference>
<feature type="region of interest" description="Disordered" evidence="1">
    <location>
        <begin position="118"/>
        <end position="330"/>
    </location>
</feature>